<feature type="region of interest" description="Disordered" evidence="1">
    <location>
        <begin position="15"/>
        <end position="42"/>
    </location>
</feature>
<accession>A0AAD1U324</accession>
<gene>
    <name evidence="2" type="ORF">ECRASSUSDP1_LOCUS2377</name>
</gene>
<feature type="compositionally biased region" description="Polar residues" evidence="1">
    <location>
        <begin position="28"/>
        <end position="42"/>
    </location>
</feature>
<evidence type="ECO:0000256" key="1">
    <source>
        <dbReference type="SAM" id="MobiDB-lite"/>
    </source>
</evidence>
<dbReference type="EMBL" id="CAMPGE010002268">
    <property type="protein sequence ID" value="CAI2361068.1"/>
    <property type="molecule type" value="Genomic_DNA"/>
</dbReference>
<evidence type="ECO:0000313" key="3">
    <source>
        <dbReference type="Proteomes" id="UP001295684"/>
    </source>
</evidence>
<dbReference type="AlphaFoldDB" id="A0AAD1U324"/>
<dbReference type="Proteomes" id="UP001295684">
    <property type="component" value="Unassembled WGS sequence"/>
</dbReference>
<name>A0AAD1U324_EUPCR</name>
<protein>
    <submittedName>
        <fullName evidence="2">Uncharacterized protein</fullName>
    </submittedName>
</protein>
<sequence>MDKIFQSFQQGLLPEESISEQTEEEKQVTSIPDTKDQNLSPRISENNIRVFLNLKRNVEKPERTKDKIITKKLANSSVLNGATIEEENIKNVTKIPYFQMKLGILESHANSTFIAGVLNSGTVNEYSSGARNSRINKKPLSKNRNSKLLQAKMFFPNKCPIIKTSKRSGMKVMSGLYQ</sequence>
<keyword evidence="3" id="KW-1185">Reference proteome</keyword>
<comment type="caution">
    <text evidence="2">The sequence shown here is derived from an EMBL/GenBank/DDBJ whole genome shotgun (WGS) entry which is preliminary data.</text>
</comment>
<organism evidence="2 3">
    <name type="scientific">Euplotes crassus</name>
    <dbReference type="NCBI Taxonomy" id="5936"/>
    <lineage>
        <taxon>Eukaryota</taxon>
        <taxon>Sar</taxon>
        <taxon>Alveolata</taxon>
        <taxon>Ciliophora</taxon>
        <taxon>Intramacronucleata</taxon>
        <taxon>Spirotrichea</taxon>
        <taxon>Hypotrichia</taxon>
        <taxon>Euplotida</taxon>
        <taxon>Euplotidae</taxon>
        <taxon>Moneuplotes</taxon>
    </lineage>
</organism>
<reference evidence="2" key="1">
    <citation type="submission" date="2023-07" db="EMBL/GenBank/DDBJ databases">
        <authorList>
            <consortium name="AG Swart"/>
            <person name="Singh M."/>
            <person name="Singh A."/>
            <person name="Seah K."/>
            <person name="Emmerich C."/>
        </authorList>
    </citation>
    <scope>NUCLEOTIDE SEQUENCE</scope>
    <source>
        <strain evidence="2">DP1</strain>
    </source>
</reference>
<proteinExistence type="predicted"/>
<evidence type="ECO:0000313" key="2">
    <source>
        <dbReference type="EMBL" id="CAI2361068.1"/>
    </source>
</evidence>